<feature type="compositionally biased region" description="Polar residues" evidence="1">
    <location>
        <begin position="14"/>
        <end position="27"/>
    </location>
</feature>
<dbReference type="EMBL" id="JAQQBS010001422">
    <property type="protein sequence ID" value="KAK0165595.1"/>
    <property type="molecule type" value="Genomic_DNA"/>
</dbReference>
<evidence type="ECO:0000313" key="2">
    <source>
        <dbReference type="EMBL" id="KAK0165595.1"/>
    </source>
</evidence>
<name>A0AA39KL80_9HYME</name>
<reference evidence="2" key="1">
    <citation type="journal article" date="2023" name="bioRxiv">
        <title>Scaffold-level genome assemblies of two parasitoid biocontrol wasps reveal the parthenogenesis mechanism and an associated novel virus.</title>
        <authorList>
            <person name="Inwood S."/>
            <person name="Skelly J."/>
            <person name="Guhlin J."/>
            <person name="Harrop T."/>
            <person name="Goldson S."/>
            <person name="Dearden P."/>
        </authorList>
    </citation>
    <scope>NUCLEOTIDE SEQUENCE</scope>
    <source>
        <strain evidence="2">Irish</strain>
        <tissue evidence="2">Whole body</tissue>
    </source>
</reference>
<dbReference type="AlphaFoldDB" id="A0AA39KL80"/>
<proteinExistence type="predicted"/>
<sequence>MSVPNNFTFGEGTNAPTNDRTETQSVSIPPETTLADMFVIVREIRKEQIDKNKEQEILNKQFTAFLAVSRDQNARPSRRSNSTSSHSPDDSPSRRRRHRSHERRVSINPLRDNIPSTSAIHPNAPQVLINPFGNNNSAPAPASDKQKLEPKNYLQSIPYFDGTAMGYDVNEFLIRCKHAKKYSSSHDEHELLTLLIGRLKGEALRRAGKAQLRQIDDFIEFIRENFGTPRTYHTMRDEINKLRQGDSSKNVNHTNNTVRKVIHKSTTLHGLKRIAKPISNS</sequence>
<organism evidence="2 3">
    <name type="scientific">Microctonus aethiopoides</name>
    <dbReference type="NCBI Taxonomy" id="144406"/>
    <lineage>
        <taxon>Eukaryota</taxon>
        <taxon>Metazoa</taxon>
        <taxon>Ecdysozoa</taxon>
        <taxon>Arthropoda</taxon>
        <taxon>Hexapoda</taxon>
        <taxon>Insecta</taxon>
        <taxon>Pterygota</taxon>
        <taxon>Neoptera</taxon>
        <taxon>Endopterygota</taxon>
        <taxon>Hymenoptera</taxon>
        <taxon>Apocrita</taxon>
        <taxon>Ichneumonoidea</taxon>
        <taxon>Braconidae</taxon>
        <taxon>Euphorinae</taxon>
        <taxon>Microctonus</taxon>
    </lineage>
</organism>
<feature type="region of interest" description="Disordered" evidence="1">
    <location>
        <begin position="1"/>
        <end position="30"/>
    </location>
</feature>
<gene>
    <name evidence="2" type="ORF">PV328_004099</name>
</gene>
<dbReference type="Proteomes" id="UP001168990">
    <property type="component" value="Unassembled WGS sequence"/>
</dbReference>
<comment type="caution">
    <text evidence="2">The sequence shown here is derived from an EMBL/GenBank/DDBJ whole genome shotgun (WGS) entry which is preliminary data.</text>
</comment>
<keyword evidence="3" id="KW-1185">Reference proteome</keyword>
<feature type="region of interest" description="Disordered" evidence="1">
    <location>
        <begin position="69"/>
        <end position="117"/>
    </location>
</feature>
<accession>A0AA39KL80</accession>
<protein>
    <submittedName>
        <fullName evidence="2">Uncharacterized protein</fullName>
    </submittedName>
</protein>
<reference evidence="2" key="2">
    <citation type="submission" date="2023-03" db="EMBL/GenBank/DDBJ databases">
        <authorList>
            <person name="Inwood S.N."/>
            <person name="Skelly J.G."/>
            <person name="Guhlin J."/>
            <person name="Harrop T.W.R."/>
            <person name="Goldson S.G."/>
            <person name="Dearden P.K."/>
        </authorList>
    </citation>
    <scope>NUCLEOTIDE SEQUENCE</scope>
    <source>
        <strain evidence="2">Irish</strain>
        <tissue evidence="2">Whole body</tissue>
    </source>
</reference>
<evidence type="ECO:0000256" key="1">
    <source>
        <dbReference type="SAM" id="MobiDB-lite"/>
    </source>
</evidence>
<evidence type="ECO:0000313" key="3">
    <source>
        <dbReference type="Proteomes" id="UP001168990"/>
    </source>
</evidence>